<comment type="subcellular location">
    <subcellularLocation>
        <location evidence="1">Mitochondrion membrane</location>
        <topology evidence="1">Multi-pass membrane protein</topology>
    </subcellularLocation>
</comment>
<evidence type="ECO:0000256" key="5">
    <source>
        <dbReference type="ARBA" id="ARBA00022989"/>
    </source>
</evidence>
<evidence type="ECO:0000256" key="1">
    <source>
        <dbReference type="ARBA" id="ARBA00004225"/>
    </source>
</evidence>
<dbReference type="GO" id="GO:0031966">
    <property type="term" value="C:mitochondrial membrane"/>
    <property type="evidence" value="ECO:0007669"/>
    <property type="project" value="UniProtKB-SubCell"/>
</dbReference>
<reference evidence="10" key="1">
    <citation type="submission" date="2022-07" db="EMBL/GenBank/DDBJ databases">
        <title>Genome analysis of Parmales, a sister group of diatoms, reveals the evolutionary specialization of diatoms from phago-mixotrophs to photoautotrophs.</title>
        <authorList>
            <person name="Ban H."/>
            <person name="Sato S."/>
            <person name="Yoshikawa S."/>
            <person name="Kazumasa Y."/>
            <person name="Nakamura Y."/>
            <person name="Ichinomiya M."/>
            <person name="Saitoh K."/>
            <person name="Sato N."/>
            <person name="Blanc-Mathieu R."/>
            <person name="Endo H."/>
            <person name="Kuwata A."/>
            <person name="Ogata H."/>
        </authorList>
    </citation>
    <scope>NUCLEOTIDE SEQUENCE</scope>
</reference>
<dbReference type="PANTHER" id="PTHR45758:SF4">
    <property type="entry name" value="MITOFERRIN-1"/>
    <property type="match status" value="1"/>
</dbReference>
<keyword evidence="4 8" id="KW-0812">Transmembrane</keyword>
<feature type="non-terminal residue" evidence="10">
    <location>
        <position position="161"/>
    </location>
</feature>
<dbReference type="AlphaFoldDB" id="A0A9W7E601"/>
<dbReference type="SUPFAM" id="SSF103506">
    <property type="entry name" value="Mitochondrial carrier"/>
    <property type="match status" value="1"/>
</dbReference>
<evidence type="ECO:0008006" key="12">
    <source>
        <dbReference type="Google" id="ProtNLM"/>
    </source>
</evidence>
<evidence type="ECO:0000256" key="9">
    <source>
        <dbReference type="RuleBase" id="RU000488"/>
    </source>
</evidence>
<dbReference type="GO" id="GO:0015093">
    <property type="term" value="F:ferrous iron transmembrane transporter activity"/>
    <property type="evidence" value="ECO:0007669"/>
    <property type="project" value="TreeGrafter"/>
</dbReference>
<organism evidence="10 11">
    <name type="scientific">Triparma retinervis</name>
    <dbReference type="NCBI Taxonomy" id="2557542"/>
    <lineage>
        <taxon>Eukaryota</taxon>
        <taxon>Sar</taxon>
        <taxon>Stramenopiles</taxon>
        <taxon>Ochrophyta</taxon>
        <taxon>Bolidophyceae</taxon>
        <taxon>Parmales</taxon>
        <taxon>Triparmaceae</taxon>
        <taxon>Triparma</taxon>
    </lineage>
</organism>
<keyword evidence="7 8" id="KW-0472">Membrane</keyword>
<name>A0A9W7E601_9STRA</name>
<accession>A0A9W7E601</accession>
<evidence type="ECO:0000256" key="6">
    <source>
        <dbReference type="ARBA" id="ARBA00023128"/>
    </source>
</evidence>
<keyword evidence="5" id="KW-1133">Transmembrane helix</keyword>
<dbReference type="PANTHER" id="PTHR45758">
    <property type="entry name" value="MITOFERRIN-1-RELATED"/>
    <property type="match status" value="1"/>
</dbReference>
<dbReference type="InterPro" id="IPR018108">
    <property type="entry name" value="MCP_transmembrane"/>
</dbReference>
<evidence type="ECO:0000256" key="3">
    <source>
        <dbReference type="ARBA" id="ARBA00022448"/>
    </source>
</evidence>
<evidence type="ECO:0000313" key="11">
    <source>
        <dbReference type="Proteomes" id="UP001165082"/>
    </source>
</evidence>
<evidence type="ECO:0000256" key="4">
    <source>
        <dbReference type="ARBA" id="ARBA00022692"/>
    </source>
</evidence>
<comment type="similarity">
    <text evidence="2 9">Belongs to the mitochondrial carrier (TC 2.A.29) family.</text>
</comment>
<proteinExistence type="inferred from homology"/>
<evidence type="ECO:0000256" key="7">
    <source>
        <dbReference type="ARBA" id="ARBA00023136"/>
    </source>
</evidence>
<dbReference type="OrthoDB" id="43906at2759"/>
<dbReference type="PROSITE" id="PS50920">
    <property type="entry name" value="SOLCAR"/>
    <property type="match status" value="1"/>
</dbReference>
<keyword evidence="6" id="KW-0496">Mitochondrion</keyword>
<comment type="caution">
    <text evidence="10">The sequence shown here is derived from an EMBL/GenBank/DDBJ whole genome shotgun (WGS) entry which is preliminary data.</text>
</comment>
<dbReference type="Pfam" id="PF00153">
    <property type="entry name" value="Mito_carr"/>
    <property type="match status" value="2"/>
</dbReference>
<sequence length="161" mass="17242">MFAGSIAGVAEHTAMYPMDTIKTHMQCPNCPGDVSCPKGMTNPAPKGPRTIPSVLRTLLAAGQTGASSAAGGTNPLRMWRGVQTMFYGCVPAHALYFSSFEFTKTAFGADRPGHRPAAAAACGVVSTFLHDCVMSPFDTIKQRLQLGYYDSPLHAFREVLR</sequence>
<protein>
    <recommendedName>
        <fullName evidence="12">Mitochondrial carrier protein</fullName>
    </recommendedName>
</protein>
<dbReference type="InterPro" id="IPR023395">
    <property type="entry name" value="MCP_dom_sf"/>
</dbReference>
<dbReference type="Proteomes" id="UP001165082">
    <property type="component" value="Unassembled WGS sequence"/>
</dbReference>
<dbReference type="EMBL" id="BRXZ01001246">
    <property type="protein sequence ID" value="GMH66410.1"/>
    <property type="molecule type" value="Genomic_DNA"/>
</dbReference>
<evidence type="ECO:0000256" key="2">
    <source>
        <dbReference type="ARBA" id="ARBA00006375"/>
    </source>
</evidence>
<gene>
    <name evidence="10" type="ORF">TrRE_jg1539</name>
</gene>
<dbReference type="GO" id="GO:0048250">
    <property type="term" value="P:iron import into the mitochondrion"/>
    <property type="evidence" value="ECO:0007669"/>
    <property type="project" value="TreeGrafter"/>
</dbReference>
<dbReference type="Gene3D" id="1.50.40.10">
    <property type="entry name" value="Mitochondrial carrier domain"/>
    <property type="match status" value="1"/>
</dbReference>
<evidence type="ECO:0000256" key="8">
    <source>
        <dbReference type="PROSITE-ProRule" id="PRU00282"/>
    </source>
</evidence>
<feature type="repeat" description="Solcar" evidence="8">
    <location>
        <begin position="1"/>
        <end position="106"/>
    </location>
</feature>
<keyword evidence="3 9" id="KW-0813">Transport</keyword>
<keyword evidence="11" id="KW-1185">Reference proteome</keyword>
<evidence type="ECO:0000313" key="10">
    <source>
        <dbReference type="EMBL" id="GMH66410.1"/>
    </source>
</evidence>